<evidence type="ECO:0000313" key="5">
    <source>
        <dbReference type="Proteomes" id="UP000001505"/>
    </source>
</evidence>
<evidence type="ECO:0000256" key="1">
    <source>
        <dbReference type="SAM" id="MobiDB-lite"/>
    </source>
</evidence>
<feature type="compositionally biased region" description="Polar residues" evidence="1">
    <location>
        <begin position="79"/>
        <end position="94"/>
    </location>
</feature>
<dbReference type="Pfam" id="PF00069">
    <property type="entry name" value="Pkinase"/>
    <property type="match status" value="1"/>
</dbReference>
<dbReference type="PROSITE" id="PS50011">
    <property type="entry name" value="PROTEIN_KINASE_DOM"/>
    <property type="match status" value="1"/>
</dbReference>
<dbReference type="Gene3D" id="1.10.510.10">
    <property type="entry name" value="Transferase(Phosphotransferase) domain 1"/>
    <property type="match status" value="1"/>
</dbReference>
<proteinExistence type="predicted"/>
<keyword evidence="5" id="KW-1185">Reference proteome</keyword>
<evidence type="ECO:0000259" key="3">
    <source>
        <dbReference type="PROSITE" id="PS50011"/>
    </source>
</evidence>
<dbReference type="PANTHER" id="PTHR44167:SF18">
    <property type="entry name" value="PROTEIN KINASE DOMAIN-CONTAINING PROTEIN"/>
    <property type="match status" value="1"/>
</dbReference>
<keyword evidence="4" id="KW-0418">Kinase</keyword>
<name>D6YSV8_WADCW</name>
<keyword evidence="2" id="KW-1133">Transmembrane helix</keyword>
<dbReference type="CDD" id="cd00180">
    <property type="entry name" value="PKc"/>
    <property type="match status" value="1"/>
</dbReference>
<gene>
    <name evidence="4" type="ordered locus">wcw_1814</name>
</gene>
<dbReference type="GO" id="GO:0005737">
    <property type="term" value="C:cytoplasm"/>
    <property type="evidence" value="ECO:0007669"/>
    <property type="project" value="TreeGrafter"/>
</dbReference>
<dbReference type="SUPFAM" id="SSF56112">
    <property type="entry name" value="Protein kinase-like (PK-like)"/>
    <property type="match status" value="1"/>
</dbReference>
<evidence type="ECO:0000313" key="4">
    <source>
        <dbReference type="EMBL" id="ADI39153.1"/>
    </source>
</evidence>
<dbReference type="Proteomes" id="UP000001505">
    <property type="component" value="Chromosome"/>
</dbReference>
<feature type="region of interest" description="Disordered" evidence="1">
    <location>
        <begin position="79"/>
        <end position="123"/>
    </location>
</feature>
<dbReference type="SMART" id="SM00220">
    <property type="entry name" value="S_TKc"/>
    <property type="match status" value="1"/>
</dbReference>
<feature type="transmembrane region" description="Helical" evidence="2">
    <location>
        <begin position="44"/>
        <end position="67"/>
    </location>
</feature>
<dbReference type="PROSITE" id="PS00108">
    <property type="entry name" value="PROTEIN_KINASE_ST"/>
    <property type="match status" value="1"/>
</dbReference>
<keyword evidence="2" id="KW-0472">Membrane</keyword>
<dbReference type="GO" id="GO:0005524">
    <property type="term" value="F:ATP binding"/>
    <property type="evidence" value="ECO:0007669"/>
    <property type="project" value="InterPro"/>
</dbReference>
<dbReference type="STRING" id="716544.wcw_1814"/>
<accession>D6YSV8</accession>
<dbReference type="PANTHER" id="PTHR44167">
    <property type="entry name" value="OVARIAN-SPECIFIC SERINE/THREONINE-PROTEIN KINASE LOK-RELATED"/>
    <property type="match status" value="1"/>
</dbReference>
<reference evidence="4 5" key="1">
    <citation type="journal article" date="2010" name="PLoS ONE">
        <title>The Waddlia genome: a window into chlamydial biology.</title>
        <authorList>
            <person name="Bertelli C."/>
            <person name="Collyn F."/>
            <person name="Croxatto A."/>
            <person name="Ruckert C."/>
            <person name="Polkinghorne A."/>
            <person name="Kebbi-Beghdadi C."/>
            <person name="Goesmann A."/>
            <person name="Vaughan L."/>
            <person name="Greub G."/>
        </authorList>
    </citation>
    <scope>NUCLEOTIDE SEQUENCE [LARGE SCALE GENOMIC DNA]</scope>
    <source>
        <strain evidence="5">ATCC VR-1470 / WSU 86-1044</strain>
    </source>
</reference>
<dbReference type="KEGG" id="wch:wcw_1814"/>
<feature type="domain" description="Protein kinase" evidence="3">
    <location>
        <begin position="263"/>
        <end position="631"/>
    </location>
</feature>
<keyword evidence="4" id="KW-0808">Transferase</keyword>
<dbReference type="EMBL" id="CP001928">
    <property type="protein sequence ID" value="ADI39153.1"/>
    <property type="molecule type" value="Genomic_DNA"/>
</dbReference>
<dbReference type="eggNOG" id="COG0515">
    <property type="taxonomic scope" value="Bacteria"/>
</dbReference>
<protein>
    <submittedName>
        <fullName evidence="4">Putative Serine/threonine protein kinase</fullName>
    </submittedName>
</protein>
<keyword evidence="2" id="KW-0812">Transmembrane</keyword>
<dbReference type="OrthoDB" id="1766482at2"/>
<dbReference type="GO" id="GO:0004674">
    <property type="term" value="F:protein serine/threonine kinase activity"/>
    <property type="evidence" value="ECO:0007669"/>
    <property type="project" value="UniProtKB-KW"/>
</dbReference>
<dbReference type="AlphaFoldDB" id="D6YSV8"/>
<dbReference type="InterPro" id="IPR008271">
    <property type="entry name" value="Ser/Thr_kinase_AS"/>
</dbReference>
<dbReference type="HOGENOM" id="CLU_282539_0_0_0"/>
<organism evidence="4 5">
    <name type="scientific">Waddlia chondrophila (strain ATCC VR-1470 / WSU 86-1044)</name>
    <dbReference type="NCBI Taxonomy" id="716544"/>
    <lineage>
        <taxon>Bacteria</taxon>
        <taxon>Pseudomonadati</taxon>
        <taxon>Chlamydiota</taxon>
        <taxon>Chlamydiia</taxon>
        <taxon>Parachlamydiales</taxon>
        <taxon>Waddliaceae</taxon>
        <taxon>Waddlia</taxon>
    </lineage>
</organism>
<dbReference type="InterPro" id="IPR000719">
    <property type="entry name" value="Prot_kinase_dom"/>
</dbReference>
<keyword evidence="4" id="KW-0723">Serine/threonine-protein kinase</keyword>
<dbReference type="InterPro" id="IPR011009">
    <property type="entry name" value="Kinase-like_dom_sf"/>
</dbReference>
<sequence length="1105" mass="125292">MSLCENKQKQLIMHAQHPYNQHSKIYNFFFHPLHRKDEEKVKTILAVITNIFVTVISAGLWQIPFWIVNDRDRRKVTKWTQDQTPKVAKVQSNHFKTKKSDPKTPTAPIQRSQPTPPPKKSKRELVISRLKADMEAKGYNDKQILEVLKHGENLVKFLLETPDDQRDLQIHPNFGAEVKRSKLENPQSPTEFEEARQAKMLKLAVKTELLFKETALFTLLPNYVNSKKHGQKLAPHHRLFDSTKGLQAFNLSSMNQPLRKVHLIATKSLGSGNFNTTSSAFHMGLGREIALRELSKKSLLQPNDLSDWDREVRMYRALVNTVPGLVNLHDVSVINSTSPQNPQMWIPTERGLILEKCEGDLSQFIYKRDPQQHNFILKERLPDLESRGFIIAQIAHSLDALHTQGYSHGDLKADNVFYVKDKQGRVHTKIGDLGCVKPLGQRYRSDGHHGYQPPESAHLWSQYGAAADCWGLGLIAFELKYNSLLSEDLSTIIPERQLLYALLDCNFDPHVMAFIRTRDQNLGQWIQQQNPWIYQCICSSSFPFLANLMQSYSNCAGMNSQGFYTHLVNSLNNRYRAVLFQHFQRVGLCNNQGTYTPNDALDQAILSLLNLDPSKRMNAGQAKVLLSQAFKFDQRDLGSLPVSSKASYSGSLASIVPEMNQWLQNMMSKYPDSYAEGALEEILDALGNAENFNDFEDKLNEIQEDEFIDDQSKKYILMAVKNRLPRDLGSSGVPFGHAPLQTNGLSTGYTYQGFPVIHQDRRYTVRDQTKENLMSLFGRIEQYDKGGQSKEKYKKDAKSVAKTSFDNPPGIREPIKGLLKHVRLYQDDRGACQSSNQEELLGRFDVVSVPCRIDYDAFWKPVDTKHQKIFYMHHAAALNIGETQHASDFKAYSNNGMLDESKYVKDMQSIFGNVLSAQSLSGVKHAVWFPFGMGAFLRNLHKCDPSYNDSQKLSDLRQSLAKAFVEELKKHPGMDIHLCLPVSGPGDESTENYNAFISALLAADSQVKSRVTVYTNQDATALAQELANKHGGDQVSLANGANRKLIGNHWFDDRALRAIDENIHRRSPISSAIALMLDQDVEPKKRKKDELKTTIQKFGGQIISL</sequence>
<evidence type="ECO:0000256" key="2">
    <source>
        <dbReference type="SAM" id="Phobius"/>
    </source>
</evidence>